<keyword evidence="15" id="KW-1185">Reference proteome</keyword>
<keyword evidence="7 10" id="KW-0560">Oxidoreductase</keyword>
<feature type="compositionally biased region" description="Polar residues" evidence="12">
    <location>
        <begin position="27"/>
        <end position="48"/>
    </location>
</feature>
<comment type="similarity">
    <text evidence="2">Belongs to the catalase family. HPII subfamily.</text>
</comment>
<dbReference type="PROSITE" id="PS00437">
    <property type="entry name" value="CATALASE_1"/>
    <property type="match status" value="1"/>
</dbReference>
<feature type="region of interest" description="Disordered" evidence="12">
    <location>
        <begin position="1"/>
        <end position="49"/>
    </location>
</feature>
<evidence type="ECO:0000256" key="5">
    <source>
        <dbReference type="ARBA" id="ARBA00022617"/>
    </source>
</evidence>
<keyword evidence="9 10" id="KW-0376">Hydrogen peroxide</keyword>
<comment type="cofactor">
    <cofactor evidence="1 10">
        <name>heme</name>
        <dbReference type="ChEBI" id="CHEBI:30413"/>
    </cofactor>
</comment>
<feature type="compositionally biased region" description="Basic and acidic residues" evidence="12">
    <location>
        <begin position="13"/>
        <end position="26"/>
    </location>
</feature>
<dbReference type="Pfam" id="PF18011">
    <property type="entry name" value="Catalase_C"/>
    <property type="match status" value="1"/>
</dbReference>
<evidence type="ECO:0000313" key="15">
    <source>
        <dbReference type="Proteomes" id="UP001065174"/>
    </source>
</evidence>
<sequence length="715" mass="80787">MAKQKKASLEGTSSKKQEQLAKDKQDNINQPLTTNQGLKVNDTNNSLKSGERGATLLEDFLLREKITHFDHERIPERIVHARGSAAHGVFELYDPIPEYTKAGIFNDTQRKTPVFVRFSTVAGSKGSPDLARDVRGFAVKFYTEEGTWDLVGNNMPVFFIQDAMKFPDLIHSVKPEPNNEIPQAASAHDTFYDFVSLTTETLHNHIWAMSDRAIPRSFRMMEGFGIHTFRMINKEGKSHFVKFHWKPKLGIHSVTWDEAVKINGADADFHRRDLWDAIEDGEYPEWELGLQLIPEEDEHKYDFDLLDPTKLIPEEMVPVKIVGKMTLNKNPDNFFAETEQVAFLPGHIVPGLDFTNDPLLQGRLFSYRDTQLSRLGTPNFEQIPINKPVVPTHNNQRDAHMQTRIPEGQTAYFPNTLGGGCPHMSKMSEGGFTHHEERIDAKKIRTRSESFSDHFSQPALFYRSLADWEQAHVADAYTFELGKCKHDAIKSRMLWLINQIDENLAQQVADGLGMTVPSKIDQPINQAIGADADVAKHQPGKKKIYLDKSPALSQAQTKFDSISTRKIAILVADGFSMKDYEKLQKPLKNEGAKPLLIAPHGGTIKCDQDMDHKVDAAIDTTESVLYDAVYIPGGAKSVEKLITTSKFIKFINEAFKHCKTIGADHEGEQLLDQTFVKNHKKDKAILINENAEAFKSALAHHRNWERMEIAKEVPA</sequence>
<dbReference type="CDD" id="cd03132">
    <property type="entry name" value="GATase1_catalase"/>
    <property type="match status" value="1"/>
</dbReference>
<dbReference type="InterPro" id="IPR010582">
    <property type="entry name" value="Catalase_immune_responsive"/>
</dbReference>
<evidence type="ECO:0000256" key="10">
    <source>
        <dbReference type="PIRNR" id="PIRNR038927"/>
    </source>
</evidence>
<evidence type="ECO:0000256" key="1">
    <source>
        <dbReference type="ARBA" id="ARBA00001971"/>
    </source>
</evidence>
<dbReference type="PROSITE" id="PS51402">
    <property type="entry name" value="CATALASE_3"/>
    <property type="match status" value="1"/>
</dbReference>
<dbReference type="RefSeq" id="WP_262309277.1">
    <property type="nucleotide sequence ID" value="NZ_CP106679.1"/>
</dbReference>
<evidence type="ECO:0000256" key="7">
    <source>
        <dbReference type="ARBA" id="ARBA00023002"/>
    </source>
</evidence>
<comment type="catalytic activity">
    <reaction evidence="10 11">
        <text>2 H2O2 = O2 + 2 H2O</text>
        <dbReference type="Rhea" id="RHEA:20309"/>
        <dbReference type="ChEBI" id="CHEBI:15377"/>
        <dbReference type="ChEBI" id="CHEBI:15379"/>
        <dbReference type="ChEBI" id="CHEBI:16240"/>
        <dbReference type="EC" id="1.11.1.6"/>
    </reaction>
</comment>
<dbReference type="PROSITE" id="PS00438">
    <property type="entry name" value="CATALASE_2"/>
    <property type="match status" value="1"/>
</dbReference>
<dbReference type="Proteomes" id="UP001065174">
    <property type="component" value="Chromosome"/>
</dbReference>
<dbReference type="Gene3D" id="1.20.1370.20">
    <property type="match status" value="1"/>
</dbReference>
<evidence type="ECO:0000256" key="9">
    <source>
        <dbReference type="ARBA" id="ARBA00023324"/>
    </source>
</evidence>
<gene>
    <name evidence="14" type="ORF">N6H18_15935</name>
</gene>
<dbReference type="EC" id="1.11.1.6" evidence="3 10"/>
<dbReference type="PANTHER" id="PTHR42821">
    <property type="entry name" value="CATALASE"/>
    <property type="match status" value="1"/>
</dbReference>
<dbReference type="InterPro" id="IPR018028">
    <property type="entry name" value="Catalase"/>
</dbReference>
<evidence type="ECO:0000256" key="8">
    <source>
        <dbReference type="ARBA" id="ARBA00023004"/>
    </source>
</evidence>
<dbReference type="Gene3D" id="3.40.50.880">
    <property type="match status" value="1"/>
</dbReference>
<dbReference type="SUPFAM" id="SSF52317">
    <property type="entry name" value="Class I glutamine amidotransferase-like"/>
    <property type="match status" value="1"/>
</dbReference>
<dbReference type="GO" id="GO:0004096">
    <property type="term" value="F:catalase activity"/>
    <property type="evidence" value="ECO:0007669"/>
    <property type="project" value="UniProtKB-EC"/>
</dbReference>
<dbReference type="PRINTS" id="PR00067">
    <property type="entry name" value="CATALASE"/>
</dbReference>
<dbReference type="PANTHER" id="PTHR42821:SF1">
    <property type="entry name" value="CATALASE-B"/>
    <property type="match status" value="1"/>
</dbReference>
<dbReference type="Pfam" id="PF00199">
    <property type="entry name" value="Catalase"/>
    <property type="match status" value="1"/>
</dbReference>
<accession>A0ABY6CQW0</accession>
<dbReference type="Gene3D" id="2.40.180.10">
    <property type="entry name" value="Catalase core domain"/>
    <property type="match status" value="1"/>
</dbReference>
<dbReference type="InterPro" id="IPR029062">
    <property type="entry name" value="Class_I_gatase-like"/>
</dbReference>
<reference evidence="14" key="1">
    <citation type="submission" date="2022-09" db="EMBL/GenBank/DDBJ databases">
        <title>Comparative genomics and taxonomic characterization of three novel marine species of genus Reichenbachiella exhibiting antioxidant and polysaccharide degradation activities.</title>
        <authorList>
            <person name="Muhammad N."/>
            <person name="Lee Y.-J."/>
            <person name="Ko J."/>
            <person name="Kim S.-G."/>
        </authorList>
    </citation>
    <scope>NUCLEOTIDE SEQUENCE</scope>
    <source>
        <strain evidence="14">BKB1-1</strain>
    </source>
</reference>
<evidence type="ECO:0000256" key="12">
    <source>
        <dbReference type="SAM" id="MobiDB-lite"/>
    </source>
</evidence>
<dbReference type="InterPro" id="IPR024712">
    <property type="entry name" value="Catalase_clade2"/>
</dbReference>
<evidence type="ECO:0000256" key="11">
    <source>
        <dbReference type="RuleBase" id="RU000498"/>
    </source>
</evidence>
<dbReference type="InterPro" id="IPR011614">
    <property type="entry name" value="Catalase_core"/>
</dbReference>
<dbReference type="PIRSF" id="PIRSF038927">
    <property type="entry name" value="Catalase_clade2"/>
    <property type="match status" value="1"/>
</dbReference>
<dbReference type="SUPFAM" id="SSF56634">
    <property type="entry name" value="Heme-dependent catalase-like"/>
    <property type="match status" value="1"/>
</dbReference>
<dbReference type="EMBL" id="CP106679">
    <property type="protein sequence ID" value="UXP31838.1"/>
    <property type="molecule type" value="Genomic_DNA"/>
</dbReference>
<name>A0ABY6CQW0_9BACT</name>
<comment type="function">
    <text evidence="10">Decomposes hydrogen peroxide into water and oxygen; serves to protect cells from the toxic effects of hydrogen peroxide.</text>
</comment>
<dbReference type="InterPro" id="IPR043156">
    <property type="entry name" value="Catalase_clade2_helical"/>
</dbReference>
<evidence type="ECO:0000313" key="14">
    <source>
        <dbReference type="EMBL" id="UXP31838.1"/>
    </source>
</evidence>
<dbReference type="InterPro" id="IPR041399">
    <property type="entry name" value="Catalase_large_C"/>
</dbReference>
<dbReference type="SMART" id="SM01060">
    <property type="entry name" value="Catalase"/>
    <property type="match status" value="1"/>
</dbReference>
<keyword evidence="5 10" id="KW-0349">Heme</keyword>
<evidence type="ECO:0000256" key="2">
    <source>
        <dbReference type="ARBA" id="ARBA00010660"/>
    </source>
</evidence>
<evidence type="ECO:0000259" key="13">
    <source>
        <dbReference type="SMART" id="SM01060"/>
    </source>
</evidence>
<protein>
    <recommendedName>
        <fullName evidence="3 10">Catalase</fullName>
        <ecNumber evidence="3 10">1.11.1.6</ecNumber>
    </recommendedName>
</protein>
<evidence type="ECO:0000256" key="3">
    <source>
        <dbReference type="ARBA" id="ARBA00012314"/>
    </source>
</evidence>
<evidence type="ECO:0000256" key="6">
    <source>
        <dbReference type="ARBA" id="ARBA00022723"/>
    </source>
</evidence>
<keyword evidence="8 10" id="KW-0408">Iron</keyword>
<organism evidence="14 15">
    <name type="scientific">Reichenbachiella agarivorans</name>
    <dbReference type="NCBI Taxonomy" id="2979464"/>
    <lineage>
        <taxon>Bacteria</taxon>
        <taxon>Pseudomonadati</taxon>
        <taxon>Bacteroidota</taxon>
        <taxon>Cytophagia</taxon>
        <taxon>Cytophagales</taxon>
        <taxon>Reichenbachiellaceae</taxon>
        <taxon>Reichenbachiella</taxon>
    </lineage>
</organism>
<proteinExistence type="inferred from homology"/>
<evidence type="ECO:0000256" key="4">
    <source>
        <dbReference type="ARBA" id="ARBA00022559"/>
    </source>
</evidence>
<keyword evidence="4 10" id="KW-0575">Peroxidase</keyword>
<dbReference type="Pfam" id="PF06628">
    <property type="entry name" value="Catalase-rel"/>
    <property type="match status" value="1"/>
</dbReference>
<dbReference type="InterPro" id="IPR024708">
    <property type="entry name" value="Catalase_AS"/>
</dbReference>
<keyword evidence="6 10" id="KW-0479">Metal-binding</keyword>
<dbReference type="InterPro" id="IPR002226">
    <property type="entry name" value="Catalase_haem_BS"/>
</dbReference>
<dbReference type="InterPro" id="IPR020835">
    <property type="entry name" value="Catalase_sf"/>
</dbReference>
<feature type="domain" description="Catalase core" evidence="13">
    <location>
        <begin position="33"/>
        <end position="421"/>
    </location>
</feature>